<evidence type="ECO:0000313" key="2">
    <source>
        <dbReference type="EMBL" id="RPD61318.1"/>
    </source>
</evidence>
<gene>
    <name evidence="2" type="ORF">L227DRAFT_65249</name>
</gene>
<dbReference type="EMBL" id="ML122262">
    <property type="protein sequence ID" value="RPD61318.1"/>
    <property type="molecule type" value="Genomic_DNA"/>
</dbReference>
<keyword evidence="1" id="KW-1133">Transmembrane helix</keyword>
<keyword evidence="3" id="KW-1185">Reference proteome</keyword>
<dbReference type="AlphaFoldDB" id="A0A5C2SDG0"/>
<evidence type="ECO:0000313" key="3">
    <source>
        <dbReference type="Proteomes" id="UP000313359"/>
    </source>
</evidence>
<protein>
    <submittedName>
        <fullName evidence="2">Uncharacterized protein</fullName>
    </submittedName>
</protein>
<organism evidence="2 3">
    <name type="scientific">Lentinus tigrinus ALCF2SS1-6</name>
    <dbReference type="NCBI Taxonomy" id="1328759"/>
    <lineage>
        <taxon>Eukaryota</taxon>
        <taxon>Fungi</taxon>
        <taxon>Dikarya</taxon>
        <taxon>Basidiomycota</taxon>
        <taxon>Agaricomycotina</taxon>
        <taxon>Agaricomycetes</taxon>
        <taxon>Polyporales</taxon>
        <taxon>Polyporaceae</taxon>
        <taxon>Lentinus</taxon>
    </lineage>
</organism>
<dbReference type="Proteomes" id="UP000313359">
    <property type="component" value="Unassembled WGS sequence"/>
</dbReference>
<name>A0A5C2SDG0_9APHY</name>
<reference evidence="2" key="1">
    <citation type="journal article" date="2018" name="Genome Biol. Evol.">
        <title>Genomics and development of Lentinus tigrinus, a white-rot wood-decaying mushroom with dimorphic fruiting bodies.</title>
        <authorList>
            <person name="Wu B."/>
            <person name="Xu Z."/>
            <person name="Knudson A."/>
            <person name="Carlson A."/>
            <person name="Chen N."/>
            <person name="Kovaka S."/>
            <person name="LaButti K."/>
            <person name="Lipzen A."/>
            <person name="Pennachio C."/>
            <person name="Riley R."/>
            <person name="Schakwitz W."/>
            <person name="Umezawa K."/>
            <person name="Ohm R.A."/>
            <person name="Grigoriev I.V."/>
            <person name="Nagy L.G."/>
            <person name="Gibbons J."/>
            <person name="Hibbett D."/>
        </authorList>
    </citation>
    <scope>NUCLEOTIDE SEQUENCE [LARGE SCALE GENOMIC DNA]</scope>
    <source>
        <strain evidence="2">ALCF2SS1-6</strain>
    </source>
</reference>
<proteinExistence type="predicted"/>
<evidence type="ECO:0000256" key="1">
    <source>
        <dbReference type="SAM" id="Phobius"/>
    </source>
</evidence>
<keyword evidence="1" id="KW-0812">Transmembrane</keyword>
<sequence>MPSGTVHVGSPVGAMASHLGDLGSQRRRNALQCGEQRFIGAAGMAPGISRVLLSVMYIWPGGLGRLMLFSSGYLWLYPKSQRTGMSRSACLHASRHQRGREGGDT</sequence>
<keyword evidence="1" id="KW-0472">Membrane</keyword>
<accession>A0A5C2SDG0</accession>
<feature type="transmembrane region" description="Helical" evidence="1">
    <location>
        <begin position="57"/>
        <end position="77"/>
    </location>
</feature>